<evidence type="ECO:0000259" key="3">
    <source>
        <dbReference type="Pfam" id="PF06054"/>
    </source>
</evidence>
<evidence type="ECO:0000313" key="4">
    <source>
        <dbReference type="EMBL" id="QNR65288.1"/>
    </source>
</evidence>
<dbReference type="Pfam" id="PF06054">
    <property type="entry name" value="CoiA_nuc"/>
    <property type="match status" value="1"/>
</dbReference>
<dbReference type="InterPro" id="IPR010330">
    <property type="entry name" value="CoiA_nuc"/>
</dbReference>
<keyword evidence="1" id="KW-0175">Coiled coil</keyword>
<evidence type="ECO:0000313" key="5">
    <source>
        <dbReference type="Proteomes" id="UP000516384"/>
    </source>
</evidence>
<evidence type="ECO:0000256" key="1">
    <source>
        <dbReference type="SAM" id="Coils"/>
    </source>
</evidence>
<feature type="compositionally biased region" description="Basic and acidic residues" evidence="2">
    <location>
        <begin position="525"/>
        <end position="536"/>
    </location>
</feature>
<proteinExistence type="predicted"/>
<gene>
    <name evidence="4" type="ORF">IAQ67_15390</name>
</gene>
<name>A0A7H0Y2I0_9BACL</name>
<feature type="domain" description="Competence protein CoiA nuclease-like" evidence="3">
    <location>
        <begin position="97"/>
        <end position="182"/>
    </location>
</feature>
<protein>
    <recommendedName>
        <fullName evidence="3">Competence protein CoiA nuclease-like domain-containing protein</fullName>
    </recommendedName>
</protein>
<evidence type="ECO:0000256" key="2">
    <source>
        <dbReference type="SAM" id="MobiDB-lite"/>
    </source>
</evidence>
<reference evidence="4 5" key="1">
    <citation type="submission" date="2020-09" db="EMBL/GenBank/DDBJ databases">
        <title>Characterization of Paenibacillus peoriae strain ZF390 with broad-spectrum antimicrobial activity as a potential biocontrol agent.</title>
        <authorList>
            <person name="Li L."/>
            <person name="Zhao Y."/>
            <person name="Li B."/>
            <person name="Xie X."/>
        </authorList>
    </citation>
    <scope>NUCLEOTIDE SEQUENCE [LARGE SCALE GENOMIC DNA]</scope>
    <source>
        <strain evidence="4 5">ZF390</strain>
    </source>
</reference>
<dbReference type="EMBL" id="CP061172">
    <property type="protein sequence ID" value="QNR65288.1"/>
    <property type="molecule type" value="Genomic_DNA"/>
</dbReference>
<dbReference type="Proteomes" id="UP000516384">
    <property type="component" value="Chromosome"/>
</dbReference>
<dbReference type="AlphaFoldDB" id="A0A7H0Y2I0"/>
<sequence length="551" mass="63810">MPQFAYICSFTGWEKQFPSGKVQWYKDQEFIELDSFTITEDEVRYIRRFKAEDLLCPICEHRLVYNRGYQKDVEGQASAIRRPSFYHLNNESCFESESLAHAMTKRFLFEKLQEAGYEVREEHRHLIHGKRIRADVAAFTGSSIKQRLRLVVEVQSSNIYPSTMAKRVNAYYGEGVPTAWIILLDDFFDGYTGARKEVFDTDLGEFVFVPLEAGEESVFTVQGKDSKAFLMIMDMYGYVIGINYTGNVFLIRRDPDNEAYRIPALMRGLPWTPADEIYQITRIADKDICPTLLMTPLIQLQEDDTISESDKFSGPALGGLGLGNHLTENEGGQVVEFGIDFESGKLAGQVAEQALNPILLIQQTWEAERAAHEQVKQQEEEWRQKQDQIQNLLVEAEEHQNKVREFFRGDYGEYLIDQKLLQQVEKTLLLFGYQAVDESRLEYLTRNEGKDLLAYIKGLSDGLPSIEIIRNNETMWSAYKKLAKDERIQFEHNVFPEVLPLWFASLKFKLEETEHRAQKKQRSKEKKESKVERDSKSLSNKTDVQQMGFDF</sequence>
<organism evidence="4 5">
    <name type="scientific">Paenibacillus peoriae</name>
    <dbReference type="NCBI Taxonomy" id="59893"/>
    <lineage>
        <taxon>Bacteria</taxon>
        <taxon>Bacillati</taxon>
        <taxon>Bacillota</taxon>
        <taxon>Bacilli</taxon>
        <taxon>Bacillales</taxon>
        <taxon>Paenibacillaceae</taxon>
        <taxon>Paenibacillus</taxon>
    </lineage>
</organism>
<dbReference type="RefSeq" id="WP_190297194.1">
    <property type="nucleotide sequence ID" value="NZ_CP061172.1"/>
</dbReference>
<feature type="region of interest" description="Disordered" evidence="2">
    <location>
        <begin position="516"/>
        <end position="551"/>
    </location>
</feature>
<accession>A0A7H0Y2I0</accession>
<feature type="coiled-coil region" evidence="1">
    <location>
        <begin position="372"/>
        <end position="402"/>
    </location>
</feature>